<dbReference type="HOGENOM" id="CLU_1825939_0_0_1"/>
<name>S7ZIS1_PENO1</name>
<dbReference type="Proteomes" id="UP000019376">
    <property type="component" value="Unassembled WGS sequence"/>
</dbReference>
<evidence type="ECO:0000313" key="1">
    <source>
        <dbReference type="EMBL" id="EPS30535.1"/>
    </source>
</evidence>
<reference evidence="1 2" key="1">
    <citation type="journal article" date="2013" name="PLoS ONE">
        <title>Genomic and secretomic analyses reveal unique features of the lignocellulolytic enzyme system of Penicillium decumbens.</title>
        <authorList>
            <person name="Liu G."/>
            <person name="Zhang L."/>
            <person name="Wei X."/>
            <person name="Zou G."/>
            <person name="Qin Y."/>
            <person name="Ma L."/>
            <person name="Li J."/>
            <person name="Zheng H."/>
            <person name="Wang S."/>
            <person name="Wang C."/>
            <person name="Xun L."/>
            <person name="Zhao G.-P."/>
            <person name="Zhou Z."/>
            <person name="Qu Y."/>
        </authorList>
    </citation>
    <scope>NUCLEOTIDE SEQUENCE [LARGE SCALE GENOMIC DNA]</scope>
    <source>
        <strain evidence="2">114-2 / CGMCC 5302</strain>
    </source>
</reference>
<gene>
    <name evidence="1" type="ORF">PDE_05487</name>
</gene>
<protein>
    <submittedName>
        <fullName evidence="1">Uncharacterized protein</fullName>
    </submittedName>
</protein>
<dbReference type="AlphaFoldDB" id="S7ZIS1"/>
<sequence>MAFPPPTPSWLSTLYYPPPPPPPLSSVYSVLRYRVNLKLVAGIFFIRPESGSSVRISILFFPLASFRPVENGSPTFSVALIGGGTDGGFPPAPTLCEREEHNPIAAIASPWGWAGQIFQSAHRQRRAFLDRPKENDRARLM</sequence>
<keyword evidence="2" id="KW-1185">Reference proteome</keyword>
<evidence type="ECO:0000313" key="2">
    <source>
        <dbReference type="Proteomes" id="UP000019376"/>
    </source>
</evidence>
<organism evidence="1 2">
    <name type="scientific">Penicillium oxalicum (strain 114-2 / CGMCC 5302)</name>
    <name type="common">Penicillium decumbens</name>
    <dbReference type="NCBI Taxonomy" id="933388"/>
    <lineage>
        <taxon>Eukaryota</taxon>
        <taxon>Fungi</taxon>
        <taxon>Dikarya</taxon>
        <taxon>Ascomycota</taxon>
        <taxon>Pezizomycotina</taxon>
        <taxon>Eurotiomycetes</taxon>
        <taxon>Eurotiomycetidae</taxon>
        <taxon>Eurotiales</taxon>
        <taxon>Aspergillaceae</taxon>
        <taxon>Penicillium</taxon>
    </lineage>
</organism>
<dbReference type="EMBL" id="KB644412">
    <property type="protein sequence ID" value="EPS30535.1"/>
    <property type="molecule type" value="Genomic_DNA"/>
</dbReference>
<proteinExistence type="predicted"/>
<accession>S7ZIS1</accession>